<comment type="caution">
    <text evidence="1">The sequence shown here is derived from an EMBL/GenBank/DDBJ whole genome shotgun (WGS) entry which is preliminary data.</text>
</comment>
<keyword evidence="2" id="KW-1185">Reference proteome</keyword>
<dbReference type="RefSeq" id="WP_188405230.1">
    <property type="nucleotide sequence ID" value="NZ_BMGL01000003.1"/>
</dbReference>
<dbReference type="AlphaFoldDB" id="A0A916ZNV8"/>
<dbReference type="Proteomes" id="UP000599688">
    <property type="component" value="Unassembled WGS sequence"/>
</dbReference>
<dbReference type="EMBL" id="BMGL01000003">
    <property type="protein sequence ID" value="GGE06803.1"/>
    <property type="molecule type" value="Genomic_DNA"/>
</dbReference>
<evidence type="ECO:0008006" key="3">
    <source>
        <dbReference type="Google" id="ProtNLM"/>
    </source>
</evidence>
<dbReference type="Pfam" id="PF08843">
    <property type="entry name" value="AbiEii"/>
    <property type="match status" value="1"/>
</dbReference>
<reference evidence="1 2" key="1">
    <citation type="journal article" date="2014" name="Int. J. Syst. Evol. Microbiol.">
        <title>Complete genome sequence of Corynebacterium casei LMG S-19264T (=DSM 44701T), isolated from a smear-ripened cheese.</title>
        <authorList>
            <consortium name="US DOE Joint Genome Institute (JGI-PGF)"/>
            <person name="Walter F."/>
            <person name="Albersmeier A."/>
            <person name="Kalinowski J."/>
            <person name="Ruckert C."/>
        </authorList>
    </citation>
    <scope>NUCLEOTIDE SEQUENCE [LARGE SCALE GENOMIC DNA]</scope>
    <source>
        <strain evidence="1 2">CGMCC 1.12925</strain>
    </source>
</reference>
<sequence length="327" mass="38257">MKLHKNITLYRDAIRFTAQQMKLKPEYIEKDYWVTYALFSIFKSEIGKETIFKGGTALSKCYQLIDRFSEDIDLVVLRREGETGNQLKSKLKRISQEIETVLPEISIEGITHKMGMNRKTAHAYNKEFKGNYGQVRDAIILESTWLGYYEPFTTKNIISFVGQMMLENKQSDIAEENGLLPFELLVLEPTRTICEKIMSLVRFSYSENPIADLKKKIRHIYDLHQLLKQDEFLEFFHSKAFDEMLIKVANDDVVSFKNNNQWLIHHPNEALIFKNLEKVWNTISTTYSNDFKDLVYGDLPNQEDVLTTLKMIQARLKGISWTVKVEE</sequence>
<accession>A0A916ZNV8</accession>
<gene>
    <name evidence="1" type="ORF">GCM10010831_05370</name>
</gene>
<name>A0A916ZNV8_9FLAO</name>
<protein>
    <recommendedName>
        <fullName evidence="3">Nucleotidyl transferase AbiEii toxin, Type IV TA system</fullName>
    </recommendedName>
</protein>
<proteinExistence type="predicted"/>
<dbReference type="InterPro" id="IPR014942">
    <property type="entry name" value="AbiEii"/>
</dbReference>
<evidence type="ECO:0000313" key="1">
    <source>
        <dbReference type="EMBL" id="GGE06803.1"/>
    </source>
</evidence>
<evidence type="ECO:0000313" key="2">
    <source>
        <dbReference type="Proteomes" id="UP000599688"/>
    </source>
</evidence>
<organism evidence="1 2">
    <name type="scientific">Psychroflexus salis</name>
    <dbReference type="NCBI Taxonomy" id="1526574"/>
    <lineage>
        <taxon>Bacteria</taxon>
        <taxon>Pseudomonadati</taxon>
        <taxon>Bacteroidota</taxon>
        <taxon>Flavobacteriia</taxon>
        <taxon>Flavobacteriales</taxon>
        <taxon>Flavobacteriaceae</taxon>
        <taxon>Psychroflexus</taxon>
    </lineage>
</organism>
<dbReference type="Gene3D" id="3.10.450.620">
    <property type="entry name" value="JHP933, nucleotidyltransferase-like core domain"/>
    <property type="match status" value="1"/>
</dbReference>